<dbReference type="InterPro" id="IPR039587">
    <property type="entry name" value="TMEM248/TMEM219_dom"/>
</dbReference>
<evidence type="ECO:0000256" key="5">
    <source>
        <dbReference type="SAM" id="Phobius"/>
    </source>
</evidence>
<dbReference type="Pfam" id="PF14940">
    <property type="entry name" value="TMEM219"/>
    <property type="match status" value="1"/>
</dbReference>
<comment type="subcellular location">
    <subcellularLocation>
        <location evidence="1">Membrane</location>
    </subcellularLocation>
</comment>
<keyword evidence="2 5" id="KW-0812">Transmembrane</keyword>
<dbReference type="EMBL" id="JANEYF010000117">
    <property type="protein sequence ID" value="KAJ8972155.1"/>
    <property type="molecule type" value="Genomic_DNA"/>
</dbReference>
<dbReference type="PANTHER" id="PTHR16002:SF4">
    <property type="entry name" value="TMEM248_TMEM219 DOMAIN-CONTAINING PROTEIN"/>
    <property type="match status" value="1"/>
</dbReference>
<dbReference type="InterPro" id="IPR039493">
    <property type="entry name" value="TMEM248/TMEM219"/>
</dbReference>
<feature type="transmembrane region" description="Helical" evidence="5">
    <location>
        <begin position="218"/>
        <end position="242"/>
    </location>
</feature>
<evidence type="ECO:0000313" key="8">
    <source>
        <dbReference type="Proteomes" id="UP001162156"/>
    </source>
</evidence>
<evidence type="ECO:0000256" key="2">
    <source>
        <dbReference type="ARBA" id="ARBA00022692"/>
    </source>
</evidence>
<sequence length="254" mass="29759">MFSFVKSRPPLIIFFLCIVTLAVTIFCYAFYIKNTDLILDTDRKHDWLELLRHFNNLHTCLELNHNFDMKKVVDDSFIEMTTVKTLISIKYTDFIKKFATVQGVLTLDNWHTNCPKSYAKPSNLQIYFDIPEVATNATKFDVCVTIKGPEEYLPKFSEPNCYSPIEKQSEKLKAFLSTSVDTKHKEFCREGTLTKLEFHAQEKDNFANFLSDNEKSLIYIHLLWTSYFLVFILLVIIIYGTLHSNSVYDRYFSK</sequence>
<keyword evidence="3 5" id="KW-1133">Transmembrane helix</keyword>
<feature type="domain" description="TMEM248/TMEM219" evidence="6">
    <location>
        <begin position="3"/>
        <end position="91"/>
    </location>
</feature>
<dbReference type="AlphaFoldDB" id="A0AAV8ZXI7"/>
<keyword evidence="8" id="KW-1185">Reference proteome</keyword>
<evidence type="ECO:0000256" key="1">
    <source>
        <dbReference type="ARBA" id="ARBA00004370"/>
    </source>
</evidence>
<organism evidence="7 8">
    <name type="scientific">Rhamnusium bicolor</name>
    <dbReference type="NCBI Taxonomy" id="1586634"/>
    <lineage>
        <taxon>Eukaryota</taxon>
        <taxon>Metazoa</taxon>
        <taxon>Ecdysozoa</taxon>
        <taxon>Arthropoda</taxon>
        <taxon>Hexapoda</taxon>
        <taxon>Insecta</taxon>
        <taxon>Pterygota</taxon>
        <taxon>Neoptera</taxon>
        <taxon>Endopterygota</taxon>
        <taxon>Coleoptera</taxon>
        <taxon>Polyphaga</taxon>
        <taxon>Cucujiformia</taxon>
        <taxon>Chrysomeloidea</taxon>
        <taxon>Cerambycidae</taxon>
        <taxon>Lepturinae</taxon>
        <taxon>Rhagiini</taxon>
        <taxon>Rhamnusium</taxon>
    </lineage>
</organism>
<reference evidence="7" key="1">
    <citation type="journal article" date="2023" name="Insect Mol. Biol.">
        <title>Genome sequencing provides insights into the evolution of gene families encoding plant cell wall-degrading enzymes in longhorned beetles.</title>
        <authorList>
            <person name="Shin N.R."/>
            <person name="Okamura Y."/>
            <person name="Kirsch R."/>
            <person name="Pauchet Y."/>
        </authorList>
    </citation>
    <scope>NUCLEOTIDE SEQUENCE</scope>
    <source>
        <strain evidence="7">RBIC_L_NR</strain>
    </source>
</reference>
<proteinExistence type="predicted"/>
<protein>
    <recommendedName>
        <fullName evidence="6">TMEM248/TMEM219 domain-containing protein</fullName>
    </recommendedName>
</protein>
<evidence type="ECO:0000256" key="3">
    <source>
        <dbReference type="ARBA" id="ARBA00022989"/>
    </source>
</evidence>
<accession>A0AAV8ZXI7</accession>
<evidence type="ECO:0000256" key="4">
    <source>
        <dbReference type="ARBA" id="ARBA00023136"/>
    </source>
</evidence>
<gene>
    <name evidence="7" type="ORF">NQ314_000381</name>
</gene>
<dbReference type="Proteomes" id="UP001162156">
    <property type="component" value="Unassembled WGS sequence"/>
</dbReference>
<evidence type="ECO:0000259" key="6">
    <source>
        <dbReference type="Pfam" id="PF14940"/>
    </source>
</evidence>
<dbReference type="PANTHER" id="PTHR16002">
    <property type="entry name" value="TRANSMEMBRANE PROTEIN 248-LIKE"/>
    <property type="match status" value="1"/>
</dbReference>
<evidence type="ECO:0000313" key="7">
    <source>
        <dbReference type="EMBL" id="KAJ8972155.1"/>
    </source>
</evidence>
<name>A0AAV8ZXI7_9CUCU</name>
<keyword evidence="4 5" id="KW-0472">Membrane</keyword>
<dbReference type="GO" id="GO:0016020">
    <property type="term" value="C:membrane"/>
    <property type="evidence" value="ECO:0007669"/>
    <property type="project" value="UniProtKB-SubCell"/>
</dbReference>
<comment type="caution">
    <text evidence="7">The sequence shown here is derived from an EMBL/GenBank/DDBJ whole genome shotgun (WGS) entry which is preliminary data.</text>
</comment>
<feature type="transmembrane region" description="Helical" evidence="5">
    <location>
        <begin position="12"/>
        <end position="31"/>
    </location>
</feature>